<keyword evidence="3" id="KW-1185">Reference proteome</keyword>
<dbReference type="GO" id="GO:0005829">
    <property type="term" value="C:cytosol"/>
    <property type="evidence" value="ECO:0007669"/>
    <property type="project" value="TreeGrafter"/>
</dbReference>
<dbReference type="Gene3D" id="3.30.1240.10">
    <property type="match status" value="1"/>
</dbReference>
<dbReference type="InterPro" id="IPR023214">
    <property type="entry name" value="HAD_sf"/>
</dbReference>
<dbReference type="GO" id="GO:0000287">
    <property type="term" value="F:magnesium ion binding"/>
    <property type="evidence" value="ECO:0007669"/>
    <property type="project" value="TreeGrafter"/>
</dbReference>
<evidence type="ECO:0000313" key="4">
    <source>
        <dbReference type="Proteomes" id="UP000190256"/>
    </source>
</evidence>
<keyword evidence="2" id="KW-0378">Hydrolase</keyword>
<dbReference type="EMBL" id="MRAD01000001">
    <property type="protein sequence ID" value="OOO63531.1"/>
    <property type="molecule type" value="Genomic_DNA"/>
</dbReference>
<dbReference type="Pfam" id="PF08282">
    <property type="entry name" value="Hydrolase_3"/>
    <property type="match status" value="1"/>
</dbReference>
<proteinExistence type="predicted"/>
<dbReference type="SFLD" id="SFLDG01140">
    <property type="entry name" value="C2.B:_Phosphomannomutase_and_P"/>
    <property type="match status" value="1"/>
</dbReference>
<dbReference type="InterPro" id="IPR036412">
    <property type="entry name" value="HAD-like_sf"/>
</dbReference>
<dbReference type="RefSeq" id="WP_078022521.1">
    <property type="nucleotide sequence ID" value="NZ_JADPGM010000003.1"/>
</dbReference>
<evidence type="ECO:0000313" key="3">
    <source>
        <dbReference type="Proteomes" id="UP000190206"/>
    </source>
</evidence>
<reference evidence="1 3" key="2">
    <citation type="submission" date="2016-12" db="EMBL/GenBank/DDBJ databases">
        <title>Clostridium tepidum sp. nov., a close relative of Clostridium sporogenes and Clostridium botulinum Group I.</title>
        <authorList>
            <person name="Dobritsa A.P."/>
            <person name="Kutumbaka K."/>
            <person name="Werner K."/>
            <person name="Samadpour M."/>
        </authorList>
    </citation>
    <scope>NUCLEOTIDE SEQUENCE [LARGE SCALE GENOMIC DNA]</scope>
    <source>
        <strain evidence="1 3">PE</strain>
    </source>
</reference>
<dbReference type="SUPFAM" id="SSF56784">
    <property type="entry name" value="HAD-like"/>
    <property type="match status" value="1"/>
</dbReference>
<dbReference type="Proteomes" id="UP000190206">
    <property type="component" value="Unassembled WGS sequence"/>
</dbReference>
<dbReference type="Proteomes" id="UP000190256">
    <property type="component" value="Unassembled WGS sequence"/>
</dbReference>
<organism evidence="2 4">
    <name type="scientific">Clostridium tepidum</name>
    <dbReference type="NCBI Taxonomy" id="1962263"/>
    <lineage>
        <taxon>Bacteria</taxon>
        <taxon>Bacillati</taxon>
        <taxon>Bacillota</taxon>
        <taxon>Clostridia</taxon>
        <taxon>Eubacteriales</taxon>
        <taxon>Clostridiaceae</taxon>
        <taxon>Clostridium</taxon>
    </lineage>
</organism>
<evidence type="ECO:0000313" key="1">
    <source>
        <dbReference type="EMBL" id="OOO63531.1"/>
    </source>
</evidence>
<dbReference type="SFLD" id="SFLDS00003">
    <property type="entry name" value="Haloacid_Dehalogenase"/>
    <property type="match status" value="1"/>
</dbReference>
<accession>A0A1S9IHB4</accession>
<dbReference type="EMBL" id="MRAE01000002">
    <property type="protein sequence ID" value="OOO69680.1"/>
    <property type="molecule type" value="Genomic_DNA"/>
</dbReference>
<dbReference type="NCBIfam" id="TIGR00099">
    <property type="entry name" value="Cof-subfamily"/>
    <property type="match status" value="1"/>
</dbReference>
<reference evidence="2 4" key="1">
    <citation type="submission" date="2016-12" db="EMBL/GenBank/DDBJ databases">
        <title>Clostridium tepidum sp. nov., a close relative of Clostridium sporogenes and Clostridium botulinum Group I.</title>
        <authorList>
            <person name="Dobritsa A.P."/>
            <person name="Kutumbaka K.K."/>
            <person name="Werner K."/>
            <person name="Wiedmann M."/>
            <person name="Asmus A."/>
            <person name="Samadpour M."/>
        </authorList>
    </citation>
    <scope>NUCLEOTIDE SEQUENCE [LARGE SCALE GENOMIC DNA]</scope>
    <source>
        <strain evidence="2 4">IEH 97212</strain>
    </source>
</reference>
<name>A0A1S9IHB4_9CLOT</name>
<dbReference type="STRING" id="1962263.BS637_00460"/>
<comment type="caution">
    <text evidence="2">The sequence shown here is derived from an EMBL/GenBank/DDBJ whole genome shotgun (WGS) entry which is preliminary data.</text>
</comment>
<dbReference type="InterPro" id="IPR006379">
    <property type="entry name" value="HAD-SF_hydro_IIB"/>
</dbReference>
<dbReference type="NCBIfam" id="TIGR01484">
    <property type="entry name" value="HAD-SF-IIB"/>
    <property type="match status" value="1"/>
</dbReference>
<dbReference type="PANTHER" id="PTHR10000:SF8">
    <property type="entry name" value="HAD SUPERFAMILY HYDROLASE-LIKE, TYPE 3"/>
    <property type="match status" value="1"/>
</dbReference>
<dbReference type="Gene3D" id="3.40.50.1000">
    <property type="entry name" value="HAD superfamily/HAD-like"/>
    <property type="match status" value="1"/>
</dbReference>
<evidence type="ECO:0000313" key="2">
    <source>
        <dbReference type="EMBL" id="OOO69680.1"/>
    </source>
</evidence>
<dbReference type="PANTHER" id="PTHR10000">
    <property type="entry name" value="PHOSPHOSERINE PHOSPHATASE"/>
    <property type="match status" value="1"/>
</dbReference>
<dbReference type="PROSITE" id="PS01228">
    <property type="entry name" value="COF_1"/>
    <property type="match status" value="1"/>
</dbReference>
<sequence>MKYQLIALDMDGTLLNDEKKITEKTLSYIKKAKEKGVRVVISSGRIPGGLKFYEEFISKEEPMICANGALILNHKKQTMYNEGINKNTFLNIIDILRKYKNTYYHFYHDNIMCTEKFDYSTKKFYKFNESIERKYRIEIRIIADSKKYIKNIDSEINKIVVVDDDLEYLNKVQMEIKDNLKVSITKSHISNIEICNFGISKGIALEKLANYYDIPIEKCIAVGNDENDISMIKKAGLGVFMKNTREELKKYANYVTYMDNNNDGIAEVIEKFILS</sequence>
<gene>
    <name evidence="1" type="ORF">BS637_00460</name>
    <name evidence="2" type="ORF">BS638_01010</name>
</gene>
<dbReference type="CDD" id="cd07516">
    <property type="entry name" value="HAD_Pase"/>
    <property type="match status" value="1"/>
</dbReference>
<dbReference type="GO" id="GO:0016791">
    <property type="term" value="F:phosphatase activity"/>
    <property type="evidence" value="ECO:0007669"/>
    <property type="project" value="UniProtKB-ARBA"/>
</dbReference>
<dbReference type="AlphaFoldDB" id="A0A1S9IHB4"/>
<dbReference type="InterPro" id="IPR000150">
    <property type="entry name" value="Cof"/>
</dbReference>
<dbReference type="OrthoDB" id="9781413at2"/>
<protein>
    <submittedName>
        <fullName evidence="2">HAD family hydrolase</fullName>
    </submittedName>
</protein>